<keyword evidence="6 7" id="KW-0378">Hydrolase</keyword>
<comment type="function">
    <text evidence="7">Nucleotidase that shows phosphatase activity on nucleoside 5'-monophosphates.</text>
</comment>
<accession>A0A1T5A7L0</accession>
<organism evidence="9 10">
    <name type="scientific">Acetoanaerobium noterae</name>
    <dbReference type="NCBI Taxonomy" id="745369"/>
    <lineage>
        <taxon>Bacteria</taxon>
        <taxon>Bacillati</taxon>
        <taxon>Bacillota</taxon>
        <taxon>Clostridia</taxon>
        <taxon>Peptostreptococcales</taxon>
        <taxon>Filifactoraceae</taxon>
        <taxon>Acetoanaerobium</taxon>
    </lineage>
</organism>
<evidence type="ECO:0000313" key="10">
    <source>
        <dbReference type="Proteomes" id="UP000243406"/>
    </source>
</evidence>
<feature type="binding site" evidence="7">
    <location>
        <position position="8"/>
    </location>
    <ligand>
        <name>a divalent metal cation</name>
        <dbReference type="ChEBI" id="CHEBI:60240"/>
    </ligand>
</feature>
<dbReference type="RefSeq" id="WP_079588775.1">
    <property type="nucleotide sequence ID" value="NZ_CP154629.1"/>
</dbReference>
<proteinExistence type="inferred from homology"/>
<dbReference type="Pfam" id="PF01975">
    <property type="entry name" value="SurE"/>
    <property type="match status" value="1"/>
</dbReference>
<dbReference type="NCBIfam" id="TIGR00087">
    <property type="entry name" value="surE"/>
    <property type="match status" value="1"/>
</dbReference>
<keyword evidence="4 7" id="KW-0479">Metal-binding</keyword>
<dbReference type="GO" id="GO:0005737">
    <property type="term" value="C:cytoplasm"/>
    <property type="evidence" value="ECO:0007669"/>
    <property type="project" value="UniProtKB-SubCell"/>
</dbReference>
<dbReference type="Proteomes" id="UP000243406">
    <property type="component" value="Unassembled WGS sequence"/>
</dbReference>
<dbReference type="GO" id="GO:0008254">
    <property type="term" value="F:3'-nucleotidase activity"/>
    <property type="evidence" value="ECO:0007669"/>
    <property type="project" value="TreeGrafter"/>
</dbReference>
<evidence type="ECO:0000256" key="3">
    <source>
        <dbReference type="ARBA" id="ARBA00022490"/>
    </source>
</evidence>
<dbReference type="EC" id="3.1.3.5" evidence="7"/>
<feature type="binding site" evidence="7">
    <location>
        <position position="39"/>
    </location>
    <ligand>
        <name>a divalent metal cation</name>
        <dbReference type="ChEBI" id="CHEBI:60240"/>
    </ligand>
</feature>
<keyword evidence="3 7" id="KW-0963">Cytoplasm</keyword>
<sequence>MNIFITNDDGIEAIGIQALAKTMAEFGKVYVVAPDKEYSGMSRSISIRKPLTAKKYHIADDIVSYSLAGSPTDCVKVGIEGIFKEVEFDLLLSGINRGPNLGSDVFYSGTVSAALEGLYQNIPSIALSNCSFEDDSNAYELICDKFREFLNGYLKNMDKQQEFILNINFPEKIGVDNEFAVTSLGRRDYNNVILKRDLGIDIHEFTIGGEPIAVNEASDNDVWMIQENKITITPIYNSLYSHTHFEYLKSNLF</sequence>
<dbReference type="InterPro" id="IPR002828">
    <property type="entry name" value="SurE-like_Pase/nucleotidase"/>
</dbReference>
<comment type="subcellular location">
    <subcellularLocation>
        <location evidence="7">Cytoplasm</location>
    </subcellularLocation>
</comment>
<evidence type="ECO:0000256" key="1">
    <source>
        <dbReference type="ARBA" id="ARBA00000815"/>
    </source>
</evidence>
<evidence type="ECO:0000256" key="7">
    <source>
        <dbReference type="HAMAP-Rule" id="MF_00060"/>
    </source>
</evidence>
<dbReference type="PANTHER" id="PTHR30457:SF12">
    <property type="entry name" value="5'_3'-NUCLEOTIDASE SURE"/>
    <property type="match status" value="1"/>
</dbReference>
<dbReference type="GO" id="GO:0000166">
    <property type="term" value="F:nucleotide binding"/>
    <property type="evidence" value="ECO:0007669"/>
    <property type="project" value="UniProtKB-KW"/>
</dbReference>
<evidence type="ECO:0000256" key="6">
    <source>
        <dbReference type="ARBA" id="ARBA00022801"/>
    </source>
</evidence>
<feature type="binding site" evidence="7">
    <location>
        <position position="9"/>
    </location>
    <ligand>
        <name>a divalent metal cation</name>
        <dbReference type="ChEBI" id="CHEBI:60240"/>
    </ligand>
</feature>
<dbReference type="SUPFAM" id="SSF64167">
    <property type="entry name" value="SurE-like"/>
    <property type="match status" value="1"/>
</dbReference>
<evidence type="ECO:0000256" key="5">
    <source>
        <dbReference type="ARBA" id="ARBA00022741"/>
    </source>
</evidence>
<evidence type="ECO:0000259" key="8">
    <source>
        <dbReference type="Pfam" id="PF01975"/>
    </source>
</evidence>
<comment type="cofactor">
    <cofactor evidence="7">
        <name>a divalent metal cation</name>
        <dbReference type="ChEBI" id="CHEBI:60240"/>
    </cofactor>
    <text evidence="7">Binds 1 divalent metal cation per subunit.</text>
</comment>
<dbReference type="OrthoDB" id="9780815at2"/>
<gene>
    <name evidence="7" type="primary">surE</name>
    <name evidence="9" type="ORF">SAMN02745120_0838</name>
</gene>
<keyword evidence="10" id="KW-1185">Reference proteome</keyword>
<dbReference type="InterPro" id="IPR030048">
    <property type="entry name" value="SurE"/>
</dbReference>
<reference evidence="10" key="1">
    <citation type="submission" date="2017-02" db="EMBL/GenBank/DDBJ databases">
        <authorList>
            <person name="Varghese N."/>
            <person name="Submissions S."/>
        </authorList>
    </citation>
    <scope>NUCLEOTIDE SEQUENCE [LARGE SCALE GENOMIC DNA]</scope>
    <source>
        <strain evidence="10">ATCC 35199</strain>
    </source>
</reference>
<dbReference type="GO" id="GO:0046872">
    <property type="term" value="F:metal ion binding"/>
    <property type="evidence" value="ECO:0007669"/>
    <property type="project" value="UniProtKB-UniRule"/>
</dbReference>
<evidence type="ECO:0000256" key="2">
    <source>
        <dbReference type="ARBA" id="ARBA00011062"/>
    </source>
</evidence>
<evidence type="ECO:0000256" key="4">
    <source>
        <dbReference type="ARBA" id="ARBA00022723"/>
    </source>
</evidence>
<dbReference type="Gene3D" id="3.40.1210.10">
    <property type="entry name" value="Survival protein SurE-like phosphatase/nucleotidase"/>
    <property type="match status" value="1"/>
</dbReference>
<comment type="similarity">
    <text evidence="2 7">Belongs to the SurE nucleotidase family.</text>
</comment>
<dbReference type="EMBL" id="FUYN01000001">
    <property type="protein sequence ID" value="SKB30906.1"/>
    <property type="molecule type" value="Genomic_DNA"/>
</dbReference>
<comment type="catalytic activity">
    <reaction evidence="1 7">
        <text>a ribonucleoside 5'-phosphate + H2O = a ribonucleoside + phosphate</text>
        <dbReference type="Rhea" id="RHEA:12484"/>
        <dbReference type="ChEBI" id="CHEBI:15377"/>
        <dbReference type="ChEBI" id="CHEBI:18254"/>
        <dbReference type="ChEBI" id="CHEBI:43474"/>
        <dbReference type="ChEBI" id="CHEBI:58043"/>
        <dbReference type="EC" id="3.1.3.5"/>
    </reaction>
</comment>
<dbReference type="GO" id="GO:0004309">
    <property type="term" value="F:exopolyphosphatase activity"/>
    <property type="evidence" value="ECO:0007669"/>
    <property type="project" value="TreeGrafter"/>
</dbReference>
<dbReference type="AlphaFoldDB" id="A0A1T5A7L0"/>
<dbReference type="GO" id="GO:0008253">
    <property type="term" value="F:5'-nucleotidase activity"/>
    <property type="evidence" value="ECO:0007669"/>
    <property type="project" value="UniProtKB-UniRule"/>
</dbReference>
<feature type="domain" description="Survival protein SurE-like phosphatase/nucleotidase" evidence="8">
    <location>
        <begin position="3"/>
        <end position="190"/>
    </location>
</feature>
<dbReference type="PANTHER" id="PTHR30457">
    <property type="entry name" value="5'-NUCLEOTIDASE SURE"/>
    <property type="match status" value="1"/>
</dbReference>
<dbReference type="InterPro" id="IPR036523">
    <property type="entry name" value="SurE-like_sf"/>
</dbReference>
<protein>
    <recommendedName>
        <fullName evidence="7">5'-nucleotidase SurE</fullName>
        <ecNumber evidence="7">3.1.3.5</ecNumber>
    </recommendedName>
    <alternativeName>
        <fullName evidence="7">Nucleoside 5'-monophosphate phosphohydrolase</fullName>
    </alternativeName>
</protein>
<dbReference type="HAMAP" id="MF_00060">
    <property type="entry name" value="SurE"/>
    <property type="match status" value="1"/>
</dbReference>
<name>A0A1T5A7L0_9FIRM</name>
<feature type="binding site" evidence="7">
    <location>
        <position position="96"/>
    </location>
    <ligand>
        <name>a divalent metal cation</name>
        <dbReference type="ChEBI" id="CHEBI:60240"/>
    </ligand>
</feature>
<evidence type="ECO:0000313" key="9">
    <source>
        <dbReference type="EMBL" id="SKB30906.1"/>
    </source>
</evidence>
<keyword evidence="5 7" id="KW-0547">Nucleotide-binding</keyword>